<feature type="region of interest" description="Disordered" evidence="1">
    <location>
        <begin position="47"/>
        <end position="131"/>
    </location>
</feature>
<dbReference type="OrthoDB" id="2418900at2759"/>
<reference evidence="2 3" key="1">
    <citation type="journal article" date="2019" name="Nat. Ecol. Evol.">
        <title>Megaphylogeny resolves global patterns of mushroom evolution.</title>
        <authorList>
            <person name="Varga T."/>
            <person name="Krizsan K."/>
            <person name="Foldi C."/>
            <person name="Dima B."/>
            <person name="Sanchez-Garcia M."/>
            <person name="Sanchez-Ramirez S."/>
            <person name="Szollosi G.J."/>
            <person name="Szarkandi J.G."/>
            <person name="Papp V."/>
            <person name="Albert L."/>
            <person name="Andreopoulos W."/>
            <person name="Angelini C."/>
            <person name="Antonin V."/>
            <person name="Barry K.W."/>
            <person name="Bougher N.L."/>
            <person name="Buchanan P."/>
            <person name="Buyck B."/>
            <person name="Bense V."/>
            <person name="Catcheside P."/>
            <person name="Chovatia M."/>
            <person name="Cooper J."/>
            <person name="Damon W."/>
            <person name="Desjardin D."/>
            <person name="Finy P."/>
            <person name="Geml J."/>
            <person name="Haridas S."/>
            <person name="Hughes K."/>
            <person name="Justo A."/>
            <person name="Karasinski D."/>
            <person name="Kautmanova I."/>
            <person name="Kiss B."/>
            <person name="Kocsube S."/>
            <person name="Kotiranta H."/>
            <person name="LaButti K.M."/>
            <person name="Lechner B.E."/>
            <person name="Liimatainen K."/>
            <person name="Lipzen A."/>
            <person name="Lukacs Z."/>
            <person name="Mihaltcheva S."/>
            <person name="Morgado L.N."/>
            <person name="Niskanen T."/>
            <person name="Noordeloos M.E."/>
            <person name="Ohm R.A."/>
            <person name="Ortiz-Santana B."/>
            <person name="Ovrebo C."/>
            <person name="Racz N."/>
            <person name="Riley R."/>
            <person name="Savchenko A."/>
            <person name="Shiryaev A."/>
            <person name="Soop K."/>
            <person name="Spirin V."/>
            <person name="Szebenyi C."/>
            <person name="Tomsovsky M."/>
            <person name="Tulloss R.E."/>
            <person name="Uehling J."/>
            <person name="Grigoriev I.V."/>
            <person name="Vagvolgyi C."/>
            <person name="Papp T."/>
            <person name="Martin F.M."/>
            <person name="Miettinen O."/>
            <person name="Hibbett D.S."/>
            <person name="Nagy L.G."/>
        </authorList>
    </citation>
    <scope>NUCLEOTIDE SEQUENCE [LARGE SCALE GENOMIC DNA]</scope>
    <source>
        <strain evidence="2 3">CBS 962.96</strain>
    </source>
</reference>
<protein>
    <submittedName>
        <fullName evidence="2">Uncharacterized protein</fullName>
    </submittedName>
</protein>
<evidence type="ECO:0000313" key="3">
    <source>
        <dbReference type="Proteomes" id="UP000297245"/>
    </source>
</evidence>
<evidence type="ECO:0000256" key="1">
    <source>
        <dbReference type="SAM" id="MobiDB-lite"/>
    </source>
</evidence>
<dbReference type="Pfam" id="PF18759">
    <property type="entry name" value="Plavaka"/>
    <property type="match status" value="1"/>
</dbReference>
<organism evidence="2 3">
    <name type="scientific">Dendrothele bispora (strain CBS 962.96)</name>
    <dbReference type="NCBI Taxonomy" id="1314807"/>
    <lineage>
        <taxon>Eukaryota</taxon>
        <taxon>Fungi</taxon>
        <taxon>Dikarya</taxon>
        <taxon>Basidiomycota</taxon>
        <taxon>Agaricomycotina</taxon>
        <taxon>Agaricomycetes</taxon>
        <taxon>Agaricomycetidae</taxon>
        <taxon>Agaricales</taxon>
        <taxon>Agaricales incertae sedis</taxon>
        <taxon>Dendrothele</taxon>
    </lineage>
</organism>
<feature type="compositionally biased region" description="Polar residues" evidence="1">
    <location>
        <begin position="59"/>
        <end position="71"/>
    </location>
</feature>
<keyword evidence="3" id="KW-1185">Reference proteome</keyword>
<feature type="compositionally biased region" description="Acidic residues" evidence="1">
    <location>
        <begin position="106"/>
        <end position="127"/>
    </location>
</feature>
<dbReference type="EMBL" id="ML180050">
    <property type="protein sequence ID" value="THU79268.1"/>
    <property type="molecule type" value="Genomic_DNA"/>
</dbReference>
<proteinExistence type="predicted"/>
<dbReference type="InterPro" id="IPR041078">
    <property type="entry name" value="Plavaka"/>
</dbReference>
<dbReference type="Proteomes" id="UP000297245">
    <property type="component" value="Unassembled WGS sequence"/>
</dbReference>
<gene>
    <name evidence="2" type="ORF">K435DRAFT_875663</name>
</gene>
<accession>A0A4S8KUX6</accession>
<dbReference type="AlphaFoldDB" id="A0A4S8KUX6"/>
<evidence type="ECO:0000313" key="2">
    <source>
        <dbReference type="EMBL" id="THU79268.1"/>
    </source>
</evidence>
<name>A0A4S8KUX6_DENBC</name>
<sequence>MNIQQFVCKACQRSFKRKGDRSQHYFMSSSPGCRKIGAEVQAARIRPTRFASRQLRPFQRQNSKTLPSPSDTKSDGGDPPCTFEGDFYGQDYTAADFPGFDNVPESSDDEEEGEQEEQEEAELEQTWEPERSTAAAVPLEDNMEVDEPLPPGPPPPQAPFTPLLRHLPAHREGSDGNLWAPFTLRIDWEVARWAKTRGTGSTAFSDLLSIQGIDEALGLSYKNSTELNRIIDQSLPSRRPSFIREEVVIAGKAFDLYKRDIMECVRALYGSPDHSQYLCFMPERHYTDASKTRRLYHRFEVVGFPGVFTICSRGRAGLGHNIPLSCRHEEHLNGVGPVIPVGTVKDGNKVNKSRRHF</sequence>